<dbReference type="OrthoDB" id="1222082at2"/>
<dbReference type="AlphaFoldDB" id="A0A4V1AL32"/>
<feature type="transmembrane region" description="Helical" evidence="1">
    <location>
        <begin position="88"/>
        <end position="107"/>
    </location>
</feature>
<sequence length="494" mass="58491">MSQLKPLDKLYLLTIFAFIIALLLPFVINNVLLTDDLARVYGAFLYHQIKYFPDYLYRYLNTETMSSRPISGLFTAVISYWTGFYEKLYYLGYIFFIVAIYFVFKLSKCLTNNIFFSIITTAIYCLIPIGTSLLYSPLMLNSSLATIFYCISLIVLIEKKQTTRTLFFSILFFILSVLSYEVFAPLIFLSLLLLKRNKIIYLLSVITSIFIYRQLIEPQIFTNYFHRSDVAQLFQIKRNIMVIFDFIKALTYDLLLSLCRSIRAIRYFTLYDYLLLSLFNLFTFYYIRSKNIVVEFSNNLNIKFNFFIILGVACATLIYFGSGYFPDLFGYNNRTMGALRLYGVLSLSYFLFKTRNHYLIFVVILIFSVSAISVKNAWLYSFKINNEIFRKISAHKISTDNDIKILYVIFDQKNTDLKTNFSEQRKKDRNAFFLDPHFILQEPMFFATWEHRYYVRKLNLNKDLKIHYFYSTDEAKSKSYYLYNLATDKISIVK</sequence>
<keyword evidence="1" id="KW-1133">Transmembrane helix</keyword>
<feature type="transmembrane region" description="Helical" evidence="1">
    <location>
        <begin position="358"/>
        <end position="380"/>
    </location>
</feature>
<feature type="transmembrane region" description="Helical" evidence="1">
    <location>
        <begin position="307"/>
        <end position="325"/>
    </location>
</feature>
<accession>A0A4V1AL32</accession>
<dbReference type="KEGG" id="csal:NBC122_01539"/>
<evidence type="ECO:0000313" key="3">
    <source>
        <dbReference type="Proteomes" id="UP000294419"/>
    </source>
</evidence>
<gene>
    <name evidence="2" type="ORF">NBC122_01539</name>
</gene>
<feature type="transmembrane region" description="Helical" evidence="1">
    <location>
        <begin position="114"/>
        <end position="134"/>
    </location>
</feature>
<protein>
    <submittedName>
        <fullName evidence="2">Uncharacterized protein</fullName>
    </submittedName>
</protein>
<keyword evidence="3" id="KW-1185">Reference proteome</keyword>
<reference evidence="2 3" key="1">
    <citation type="submission" date="2019-03" db="EMBL/GenBank/DDBJ databases">
        <authorList>
            <person name="Kim H."/>
            <person name="Yu S.-M."/>
        </authorList>
    </citation>
    <scope>NUCLEOTIDE SEQUENCE [LARGE SCALE GENOMIC DNA]</scope>
    <source>
        <strain evidence="2 3">NBC122</strain>
    </source>
</reference>
<feature type="transmembrane region" description="Helical" evidence="1">
    <location>
        <begin position="270"/>
        <end position="287"/>
    </location>
</feature>
<feature type="transmembrane region" description="Helical" evidence="1">
    <location>
        <begin position="199"/>
        <end position="216"/>
    </location>
</feature>
<keyword evidence="1" id="KW-0812">Transmembrane</keyword>
<feature type="transmembrane region" description="Helical" evidence="1">
    <location>
        <begin position="166"/>
        <end position="193"/>
    </location>
</feature>
<evidence type="ECO:0000313" key="2">
    <source>
        <dbReference type="EMBL" id="QBO58354.1"/>
    </source>
</evidence>
<dbReference type="EMBL" id="CP037954">
    <property type="protein sequence ID" value="QBO58354.1"/>
    <property type="molecule type" value="Genomic_DNA"/>
</dbReference>
<organism evidence="2 3">
    <name type="scientific">Chryseobacterium salivictor</name>
    <dbReference type="NCBI Taxonomy" id="2547600"/>
    <lineage>
        <taxon>Bacteria</taxon>
        <taxon>Pseudomonadati</taxon>
        <taxon>Bacteroidota</taxon>
        <taxon>Flavobacteriia</taxon>
        <taxon>Flavobacteriales</taxon>
        <taxon>Weeksellaceae</taxon>
        <taxon>Chryseobacterium group</taxon>
        <taxon>Chryseobacterium</taxon>
    </lineage>
</organism>
<name>A0A4V1AL32_9FLAO</name>
<proteinExistence type="predicted"/>
<evidence type="ECO:0000256" key="1">
    <source>
        <dbReference type="SAM" id="Phobius"/>
    </source>
</evidence>
<feature type="transmembrane region" description="Helical" evidence="1">
    <location>
        <begin position="12"/>
        <end position="32"/>
    </location>
</feature>
<keyword evidence="1" id="KW-0472">Membrane</keyword>
<feature type="transmembrane region" description="Helical" evidence="1">
    <location>
        <begin position="140"/>
        <end position="157"/>
    </location>
</feature>
<dbReference type="RefSeq" id="WP_133439794.1">
    <property type="nucleotide sequence ID" value="NZ_CP037954.1"/>
</dbReference>
<dbReference type="Proteomes" id="UP000294419">
    <property type="component" value="Chromosome"/>
</dbReference>